<dbReference type="Proteomes" id="UP000240883">
    <property type="component" value="Unassembled WGS sequence"/>
</dbReference>
<dbReference type="InterPro" id="IPR053137">
    <property type="entry name" value="NLR-like"/>
</dbReference>
<dbReference type="Pfam" id="PF13374">
    <property type="entry name" value="TPR_10"/>
    <property type="match status" value="1"/>
</dbReference>
<dbReference type="PANTHER" id="PTHR46082">
    <property type="entry name" value="ATP/GTP-BINDING PROTEIN-RELATED"/>
    <property type="match status" value="1"/>
</dbReference>
<dbReference type="EMBL" id="KZ678180">
    <property type="protein sequence ID" value="PSN58913.1"/>
    <property type="molecule type" value="Genomic_DNA"/>
</dbReference>
<dbReference type="AlphaFoldDB" id="A0A2T2N0F2"/>
<dbReference type="STRING" id="1448308.A0A2T2N0F2"/>
<protein>
    <recommendedName>
        <fullName evidence="3">Kinesin light chain</fullName>
    </recommendedName>
</protein>
<dbReference type="SUPFAM" id="SSF48452">
    <property type="entry name" value="TPR-like"/>
    <property type="match status" value="1"/>
</dbReference>
<dbReference type="OrthoDB" id="20872at2759"/>
<name>A0A2T2N0F2_CORCC</name>
<sequence length="191" mass="21560">MHALVELAKQRWLDTNHRLERCKQQFISNLSAAFPKGHYENWESCRALFPHAKAEAIRGILIRKVRNKTLGREHEDTLQSIEMTANLCSLGGRYKEAEAPGTKVMETRKTKLGDEYPSTLASMANLACTWKYQGRDAEAIALVRECVQSRYRKLGANHPDFISSSATLAEREGKQMSAILLADASIDEHDE</sequence>
<gene>
    <name evidence="1" type="ORF">BS50DRAFT_662971</name>
</gene>
<reference evidence="1 2" key="1">
    <citation type="journal article" date="2018" name="Front. Microbiol.">
        <title>Genome-Wide Analysis of Corynespora cassiicola Leaf Fall Disease Putative Effectors.</title>
        <authorList>
            <person name="Lopez D."/>
            <person name="Ribeiro S."/>
            <person name="Label P."/>
            <person name="Fumanal B."/>
            <person name="Venisse J.S."/>
            <person name="Kohler A."/>
            <person name="de Oliveira R.R."/>
            <person name="Labutti K."/>
            <person name="Lipzen A."/>
            <person name="Lail K."/>
            <person name="Bauer D."/>
            <person name="Ohm R.A."/>
            <person name="Barry K.W."/>
            <person name="Spatafora J."/>
            <person name="Grigoriev I.V."/>
            <person name="Martin F.M."/>
            <person name="Pujade-Renaud V."/>
        </authorList>
    </citation>
    <scope>NUCLEOTIDE SEQUENCE [LARGE SCALE GENOMIC DNA]</scope>
    <source>
        <strain evidence="1 2">Philippines</strain>
    </source>
</reference>
<dbReference type="Gene3D" id="1.25.40.10">
    <property type="entry name" value="Tetratricopeptide repeat domain"/>
    <property type="match status" value="1"/>
</dbReference>
<dbReference type="PANTHER" id="PTHR46082:SF11">
    <property type="entry name" value="AAA+ ATPASE DOMAIN-CONTAINING PROTEIN-RELATED"/>
    <property type="match status" value="1"/>
</dbReference>
<accession>A0A2T2N0F2</accession>
<evidence type="ECO:0000313" key="2">
    <source>
        <dbReference type="Proteomes" id="UP000240883"/>
    </source>
</evidence>
<evidence type="ECO:0000313" key="1">
    <source>
        <dbReference type="EMBL" id="PSN58913.1"/>
    </source>
</evidence>
<organism evidence="1 2">
    <name type="scientific">Corynespora cassiicola Philippines</name>
    <dbReference type="NCBI Taxonomy" id="1448308"/>
    <lineage>
        <taxon>Eukaryota</taxon>
        <taxon>Fungi</taxon>
        <taxon>Dikarya</taxon>
        <taxon>Ascomycota</taxon>
        <taxon>Pezizomycotina</taxon>
        <taxon>Dothideomycetes</taxon>
        <taxon>Pleosporomycetidae</taxon>
        <taxon>Pleosporales</taxon>
        <taxon>Corynesporascaceae</taxon>
        <taxon>Corynespora</taxon>
    </lineage>
</organism>
<keyword evidence="2" id="KW-1185">Reference proteome</keyword>
<proteinExistence type="predicted"/>
<evidence type="ECO:0008006" key="3">
    <source>
        <dbReference type="Google" id="ProtNLM"/>
    </source>
</evidence>
<dbReference type="InterPro" id="IPR011990">
    <property type="entry name" value="TPR-like_helical_dom_sf"/>
</dbReference>